<dbReference type="InterPro" id="IPR023214">
    <property type="entry name" value="HAD_sf"/>
</dbReference>
<comment type="caution">
    <text evidence="1">The sequence shown here is derived from an EMBL/GenBank/DDBJ whole genome shotgun (WGS) entry which is preliminary data.</text>
</comment>
<keyword evidence="2" id="KW-1185">Reference proteome</keyword>
<accession>A0ABW7ZBR1</accession>
<sequence>MTDVIVFDLYGVIAHPHSEQAESDIAELAGVPKEPFWEAYWACRPEYDLGLDGGAYWEKVARRLGTQFPDLATLTETDVAALSHSDPEMVTLVEDLAREGRTLGILSNIVEDVVPVWEKQEWMKHFSVRTYSCRIGVIKPDPRAYEAVARELGVATEQVLFFDDREENVLAARSVGMAAEVFTSAAQVREVVGTTPPTW</sequence>
<protein>
    <submittedName>
        <fullName evidence="1">HAD family hydrolase</fullName>
    </submittedName>
</protein>
<dbReference type="PANTHER" id="PTHR43611:SF3">
    <property type="entry name" value="FLAVIN MONONUCLEOTIDE HYDROLASE 1, CHLOROPLATIC"/>
    <property type="match status" value="1"/>
</dbReference>
<reference evidence="1 2" key="1">
    <citation type="submission" date="2024-10" db="EMBL/GenBank/DDBJ databases">
        <title>The Natural Products Discovery Center: Release of the First 8490 Sequenced Strains for Exploring Actinobacteria Biosynthetic Diversity.</title>
        <authorList>
            <person name="Kalkreuter E."/>
            <person name="Kautsar S.A."/>
            <person name="Yang D."/>
            <person name="Bader C.D."/>
            <person name="Teijaro C.N."/>
            <person name="Fluegel L."/>
            <person name="Davis C.M."/>
            <person name="Simpson J.R."/>
            <person name="Lauterbach L."/>
            <person name="Steele A.D."/>
            <person name="Gui C."/>
            <person name="Meng S."/>
            <person name="Li G."/>
            <person name="Viehrig K."/>
            <person name="Ye F."/>
            <person name="Su P."/>
            <person name="Kiefer A.F."/>
            <person name="Nichols A."/>
            <person name="Cepeda A.J."/>
            <person name="Yan W."/>
            <person name="Fan B."/>
            <person name="Jiang Y."/>
            <person name="Adhikari A."/>
            <person name="Zheng C.-J."/>
            <person name="Schuster L."/>
            <person name="Cowan T.M."/>
            <person name="Smanski M.J."/>
            <person name="Chevrette M.G."/>
            <person name="De Carvalho L.P.S."/>
            <person name="Shen B."/>
        </authorList>
    </citation>
    <scope>NUCLEOTIDE SEQUENCE [LARGE SCALE GENOMIC DNA]</scope>
    <source>
        <strain evidence="1 2">NPDC050545</strain>
    </source>
</reference>
<evidence type="ECO:0000313" key="2">
    <source>
        <dbReference type="Proteomes" id="UP001612741"/>
    </source>
</evidence>
<proteinExistence type="predicted"/>
<dbReference type="SFLD" id="SFLDG01129">
    <property type="entry name" value="C1.5:_HAD__Beta-PGM__Phosphata"/>
    <property type="match status" value="1"/>
</dbReference>
<evidence type="ECO:0000313" key="1">
    <source>
        <dbReference type="EMBL" id="MFI6505591.1"/>
    </source>
</evidence>
<dbReference type="NCBIfam" id="TIGR01509">
    <property type="entry name" value="HAD-SF-IA-v3"/>
    <property type="match status" value="1"/>
</dbReference>
<dbReference type="SUPFAM" id="SSF56784">
    <property type="entry name" value="HAD-like"/>
    <property type="match status" value="1"/>
</dbReference>
<dbReference type="EMBL" id="JBITGY010000020">
    <property type="protein sequence ID" value="MFI6505591.1"/>
    <property type="molecule type" value="Genomic_DNA"/>
</dbReference>
<organism evidence="1 2">
    <name type="scientific">Nonomuraea typhae</name>
    <dbReference type="NCBI Taxonomy" id="2603600"/>
    <lineage>
        <taxon>Bacteria</taxon>
        <taxon>Bacillati</taxon>
        <taxon>Actinomycetota</taxon>
        <taxon>Actinomycetes</taxon>
        <taxon>Streptosporangiales</taxon>
        <taxon>Streptosporangiaceae</taxon>
        <taxon>Nonomuraea</taxon>
    </lineage>
</organism>
<keyword evidence="1" id="KW-0378">Hydrolase</keyword>
<dbReference type="SFLD" id="SFLDS00003">
    <property type="entry name" value="Haloacid_Dehalogenase"/>
    <property type="match status" value="1"/>
</dbReference>
<dbReference type="Pfam" id="PF00702">
    <property type="entry name" value="Hydrolase"/>
    <property type="match status" value="1"/>
</dbReference>
<dbReference type="Gene3D" id="3.40.50.1000">
    <property type="entry name" value="HAD superfamily/HAD-like"/>
    <property type="match status" value="1"/>
</dbReference>
<dbReference type="RefSeq" id="WP_397091850.1">
    <property type="nucleotide sequence ID" value="NZ_JBITGY010000020.1"/>
</dbReference>
<gene>
    <name evidence="1" type="ORF">ACIBG2_49990</name>
</gene>
<dbReference type="CDD" id="cd02603">
    <property type="entry name" value="HAD_sEH-N_like"/>
    <property type="match status" value="1"/>
</dbReference>
<dbReference type="Proteomes" id="UP001612741">
    <property type="component" value="Unassembled WGS sequence"/>
</dbReference>
<dbReference type="InterPro" id="IPR036412">
    <property type="entry name" value="HAD-like_sf"/>
</dbReference>
<dbReference type="GO" id="GO:0016787">
    <property type="term" value="F:hydrolase activity"/>
    <property type="evidence" value="ECO:0007669"/>
    <property type="project" value="UniProtKB-KW"/>
</dbReference>
<dbReference type="PANTHER" id="PTHR43611">
    <property type="entry name" value="ALPHA-D-GLUCOSE 1-PHOSPHATE PHOSPHATASE"/>
    <property type="match status" value="1"/>
</dbReference>
<dbReference type="InterPro" id="IPR006439">
    <property type="entry name" value="HAD-SF_hydro_IA"/>
</dbReference>
<dbReference type="PRINTS" id="PR00413">
    <property type="entry name" value="HADHALOGNASE"/>
</dbReference>
<name>A0ABW7ZBR1_9ACTN</name>